<name>A0R807_PELPD</name>
<evidence type="ECO:0000313" key="1">
    <source>
        <dbReference type="EMBL" id="ABL01273.1"/>
    </source>
</evidence>
<sequence>MTDSLFWAIDIKNQFHHNWMGMSQINQTTSGNFYSHRNITDQVLENFTDALDCLTAHLMLECSEVLAGVKPANLISIVNRTRPCGRNLYLLWQQHHTDLAQRLNNLNFMVLQSRQQSLLLLCYDHVRLEHHLSHPGIRTLLHKAGYKDDADCEGMLLELRSRIGGNNSFPHEIGLFIGYPAKDVAAFMGLVRLPFTCQRLWKIYGNPARSLALAEQYRCCRNKMGAILARGTSKTLEIDRSDHPFFCQTDENDYQYLPC</sequence>
<dbReference type="AlphaFoldDB" id="A0R807"/>
<keyword evidence="2" id="KW-1185">Reference proteome</keyword>
<keyword evidence="1" id="KW-0614">Plasmid</keyword>
<dbReference type="RefSeq" id="WP_011733792.1">
    <property type="nucleotide sequence ID" value="NC_008607.1"/>
</dbReference>
<gene>
    <name evidence="1" type="ordered locus">Ppro_3682</name>
</gene>
<dbReference type="Proteomes" id="UP000006732">
    <property type="component" value="Plasmid pPRO1"/>
</dbReference>
<dbReference type="KEGG" id="ppd:Ppro_3682"/>
<evidence type="ECO:0000313" key="2">
    <source>
        <dbReference type="Proteomes" id="UP000006732"/>
    </source>
</evidence>
<geneLocation type="plasmid" evidence="1 2">
    <name>pPRO1</name>
</geneLocation>
<evidence type="ECO:0008006" key="3">
    <source>
        <dbReference type="Google" id="ProtNLM"/>
    </source>
</evidence>
<reference evidence="1 2" key="1">
    <citation type="submission" date="2006-10" db="EMBL/GenBank/DDBJ databases">
        <title>Complete sequence of plasmid pPRO1 of Pelobacter propionicus DSM 2379.</title>
        <authorList>
            <consortium name="US DOE Joint Genome Institute"/>
            <person name="Copeland A."/>
            <person name="Lucas S."/>
            <person name="Lapidus A."/>
            <person name="Barry K."/>
            <person name="Detter J.C."/>
            <person name="Glavina del Rio T."/>
            <person name="Hammon N."/>
            <person name="Israni S."/>
            <person name="Dalin E."/>
            <person name="Tice H."/>
            <person name="Pitluck S."/>
            <person name="Saunders E."/>
            <person name="Brettin T."/>
            <person name="Bruce D."/>
            <person name="Han C."/>
            <person name="Tapia R."/>
            <person name="Schmutz J."/>
            <person name="Larimer F."/>
            <person name="Land M."/>
            <person name="Hauser L."/>
            <person name="Kyrpides N."/>
            <person name="Kim E."/>
            <person name="Lovley D."/>
            <person name="Richardson P."/>
        </authorList>
    </citation>
    <scope>NUCLEOTIDE SEQUENCE [LARGE SCALE GENOMIC DNA]</scope>
    <source>
        <strain evidence="2">DSM 2379 / NBRC 103807 / OttBd1</strain>
        <plasmid evidence="2">Plasmid pPRO1</plasmid>
    </source>
</reference>
<dbReference type="Pfam" id="PF12672">
    <property type="entry name" value="DUF3793"/>
    <property type="match status" value="1"/>
</dbReference>
<dbReference type="eggNOG" id="ENOG50331N7">
    <property type="taxonomic scope" value="Bacteria"/>
</dbReference>
<proteinExistence type="predicted"/>
<dbReference type="InterPro" id="IPR024523">
    <property type="entry name" value="DUF3793"/>
</dbReference>
<dbReference type="HOGENOM" id="CLU_080981_0_0_7"/>
<protein>
    <recommendedName>
        <fullName evidence="3">DUF3793 domain-containing protein</fullName>
    </recommendedName>
</protein>
<dbReference type="EMBL" id="CP000483">
    <property type="protein sequence ID" value="ABL01273.1"/>
    <property type="molecule type" value="Genomic_DNA"/>
</dbReference>
<accession>A0R807</accession>
<organism evidence="1 2">
    <name type="scientific">Pelobacter propionicus (strain DSM 2379 / NBRC 103807 / OttBd1)</name>
    <dbReference type="NCBI Taxonomy" id="338966"/>
    <lineage>
        <taxon>Bacteria</taxon>
        <taxon>Pseudomonadati</taxon>
        <taxon>Thermodesulfobacteriota</taxon>
        <taxon>Desulfuromonadia</taxon>
        <taxon>Desulfuromonadales</taxon>
        <taxon>Desulfuromonadaceae</taxon>
        <taxon>Pelobacter</taxon>
    </lineage>
</organism>